<dbReference type="EMBL" id="FRAR01000030">
    <property type="protein sequence ID" value="SHK91903.1"/>
    <property type="molecule type" value="Genomic_DNA"/>
</dbReference>
<reference evidence="2" key="1">
    <citation type="submission" date="2016-11" db="EMBL/GenBank/DDBJ databases">
        <authorList>
            <person name="Varghese N."/>
            <person name="Submissions S."/>
        </authorList>
    </citation>
    <scope>NUCLEOTIDE SEQUENCE [LARGE SCALE GENOMIC DNA]</scope>
    <source>
        <strain evidence="2">DSM 10349</strain>
    </source>
</reference>
<dbReference type="OrthoDB" id="573082at2"/>
<protein>
    <submittedName>
        <fullName evidence="1">Phage-related protein</fullName>
    </submittedName>
</protein>
<dbReference type="STRING" id="1121421.SAMN02745123_03580"/>
<keyword evidence="2" id="KW-1185">Reference proteome</keyword>
<organism evidence="1 2">
    <name type="scientific">Desulforamulus aeronauticus DSM 10349</name>
    <dbReference type="NCBI Taxonomy" id="1121421"/>
    <lineage>
        <taxon>Bacteria</taxon>
        <taxon>Bacillati</taxon>
        <taxon>Bacillota</taxon>
        <taxon>Clostridia</taxon>
        <taxon>Eubacteriales</taxon>
        <taxon>Peptococcaceae</taxon>
        <taxon>Desulforamulus</taxon>
    </lineage>
</organism>
<sequence length="120" mass="13814">MVQDFEVIFYDKEDGTEPAKDFILSLDKKMRAKMLRTVKMLADNGPELREPCSKPLGGGLFELRAKVGSDISRVLYFFFVGSRVILTNGFIKKTQKTPTAEIEKAKRYRAEYLSRKENKQ</sequence>
<evidence type="ECO:0000313" key="2">
    <source>
        <dbReference type="Proteomes" id="UP000183997"/>
    </source>
</evidence>
<name>A0A1M6WDL9_9FIRM</name>
<dbReference type="Pfam" id="PF05973">
    <property type="entry name" value="Gp49"/>
    <property type="match status" value="1"/>
</dbReference>
<accession>A0A1M6WDL9</accession>
<dbReference type="Proteomes" id="UP000183997">
    <property type="component" value="Unassembled WGS sequence"/>
</dbReference>
<gene>
    <name evidence="1" type="ORF">SAMN02745123_03580</name>
</gene>
<evidence type="ECO:0000313" key="1">
    <source>
        <dbReference type="EMBL" id="SHK91903.1"/>
    </source>
</evidence>
<proteinExistence type="predicted"/>
<dbReference type="InterPro" id="IPR009241">
    <property type="entry name" value="HigB-like"/>
</dbReference>
<dbReference type="AlphaFoldDB" id="A0A1M6WDL9"/>